<dbReference type="SMART" id="SM00388">
    <property type="entry name" value="HisKA"/>
    <property type="match status" value="1"/>
</dbReference>
<name>A0A7K1KKN3_9BACT</name>
<dbReference type="InterPro" id="IPR003594">
    <property type="entry name" value="HATPase_dom"/>
</dbReference>
<evidence type="ECO:0000256" key="10">
    <source>
        <dbReference type="ARBA" id="ARBA00022989"/>
    </source>
</evidence>
<accession>A0A7K1KKN3</accession>
<dbReference type="Pfam" id="PF00512">
    <property type="entry name" value="HisKA"/>
    <property type="match status" value="1"/>
</dbReference>
<evidence type="ECO:0000256" key="9">
    <source>
        <dbReference type="ARBA" id="ARBA00022840"/>
    </source>
</evidence>
<evidence type="ECO:0000256" key="4">
    <source>
        <dbReference type="ARBA" id="ARBA00022553"/>
    </source>
</evidence>
<dbReference type="Gene3D" id="3.30.565.10">
    <property type="entry name" value="Histidine kinase-like ATPase, C-terminal domain"/>
    <property type="match status" value="1"/>
</dbReference>
<reference evidence="16 17" key="1">
    <citation type="submission" date="2019-11" db="EMBL/GenBank/DDBJ databases">
        <title>Pseudodesulfovibrio alkaliphilus, sp. nov., an alkaliphilic sulfate-reducing bacteria from mud volcano of Taman peninsula, Russia.</title>
        <authorList>
            <person name="Frolova A."/>
            <person name="Merkel A.Y."/>
            <person name="Slobodkin A.I."/>
        </authorList>
    </citation>
    <scope>NUCLEOTIDE SEQUENCE [LARGE SCALE GENOMIC DNA]</scope>
    <source>
        <strain evidence="16 17">F-1</strain>
    </source>
</reference>
<evidence type="ECO:0000256" key="5">
    <source>
        <dbReference type="ARBA" id="ARBA00022679"/>
    </source>
</evidence>
<keyword evidence="9" id="KW-0067">ATP-binding</keyword>
<dbReference type="Gene3D" id="6.10.340.10">
    <property type="match status" value="1"/>
</dbReference>
<keyword evidence="10 13" id="KW-1133">Transmembrane helix</keyword>
<dbReference type="RefSeq" id="WP_155932234.1">
    <property type="nucleotide sequence ID" value="NZ_WODC01000001.1"/>
</dbReference>
<dbReference type="GO" id="GO:0016020">
    <property type="term" value="C:membrane"/>
    <property type="evidence" value="ECO:0007669"/>
    <property type="project" value="UniProtKB-SubCell"/>
</dbReference>
<organism evidence="16 17">
    <name type="scientific">Pseudodesulfovibrio alkaliphilus</name>
    <dbReference type="NCBI Taxonomy" id="2661613"/>
    <lineage>
        <taxon>Bacteria</taxon>
        <taxon>Pseudomonadati</taxon>
        <taxon>Thermodesulfobacteriota</taxon>
        <taxon>Desulfovibrionia</taxon>
        <taxon>Desulfovibrionales</taxon>
        <taxon>Desulfovibrionaceae</taxon>
    </lineage>
</organism>
<dbReference type="CDD" id="cd00082">
    <property type="entry name" value="HisKA"/>
    <property type="match status" value="1"/>
</dbReference>
<dbReference type="InterPro" id="IPR035965">
    <property type="entry name" value="PAS-like_dom_sf"/>
</dbReference>
<dbReference type="PRINTS" id="PR00344">
    <property type="entry name" value="BCTRLSENSOR"/>
</dbReference>
<evidence type="ECO:0000259" key="14">
    <source>
        <dbReference type="PROSITE" id="PS50109"/>
    </source>
</evidence>
<evidence type="ECO:0000256" key="13">
    <source>
        <dbReference type="SAM" id="Phobius"/>
    </source>
</evidence>
<evidence type="ECO:0000256" key="12">
    <source>
        <dbReference type="ARBA" id="ARBA00023136"/>
    </source>
</evidence>
<comment type="catalytic activity">
    <reaction evidence="1">
        <text>ATP + protein L-histidine = ADP + protein N-phospho-L-histidine.</text>
        <dbReference type="EC" id="2.7.13.3"/>
    </reaction>
</comment>
<dbReference type="AlphaFoldDB" id="A0A7K1KKN3"/>
<dbReference type="GO" id="GO:0030295">
    <property type="term" value="F:protein kinase activator activity"/>
    <property type="evidence" value="ECO:0007669"/>
    <property type="project" value="TreeGrafter"/>
</dbReference>
<dbReference type="SMART" id="SM00304">
    <property type="entry name" value="HAMP"/>
    <property type="match status" value="1"/>
</dbReference>
<evidence type="ECO:0000313" key="16">
    <source>
        <dbReference type="EMBL" id="MUM76639.1"/>
    </source>
</evidence>
<protein>
    <recommendedName>
        <fullName evidence="3">histidine kinase</fullName>
        <ecNumber evidence="3">2.7.13.3</ecNumber>
    </recommendedName>
</protein>
<dbReference type="InterPro" id="IPR005467">
    <property type="entry name" value="His_kinase_dom"/>
</dbReference>
<keyword evidence="8" id="KW-0418">Kinase</keyword>
<evidence type="ECO:0000256" key="7">
    <source>
        <dbReference type="ARBA" id="ARBA00022741"/>
    </source>
</evidence>
<dbReference type="GO" id="GO:0007234">
    <property type="term" value="P:osmosensory signaling via phosphorelay pathway"/>
    <property type="evidence" value="ECO:0007669"/>
    <property type="project" value="TreeGrafter"/>
</dbReference>
<dbReference type="SMART" id="SM00091">
    <property type="entry name" value="PAS"/>
    <property type="match status" value="1"/>
</dbReference>
<gene>
    <name evidence="16" type="ORF">GKC30_03210</name>
</gene>
<dbReference type="CDD" id="cd06225">
    <property type="entry name" value="HAMP"/>
    <property type="match status" value="1"/>
</dbReference>
<dbReference type="GO" id="GO:0000155">
    <property type="term" value="F:phosphorelay sensor kinase activity"/>
    <property type="evidence" value="ECO:0007669"/>
    <property type="project" value="InterPro"/>
</dbReference>
<evidence type="ECO:0000259" key="15">
    <source>
        <dbReference type="PROSITE" id="PS50885"/>
    </source>
</evidence>
<keyword evidence="5" id="KW-0808">Transferase</keyword>
<dbReference type="Gene3D" id="1.10.287.130">
    <property type="match status" value="1"/>
</dbReference>
<dbReference type="Proteomes" id="UP000461162">
    <property type="component" value="Unassembled WGS sequence"/>
</dbReference>
<dbReference type="GO" id="GO:0000156">
    <property type="term" value="F:phosphorelay response regulator activity"/>
    <property type="evidence" value="ECO:0007669"/>
    <property type="project" value="TreeGrafter"/>
</dbReference>
<comment type="subcellular location">
    <subcellularLocation>
        <location evidence="2">Membrane</location>
        <topology evidence="2">Multi-pass membrane protein</topology>
    </subcellularLocation>
</comment>
<comment type="caution">
    <text evidence="16">The sequence shown here is derived from an EMBL/GenBank/DDBJ whole genome shotgun (WGS) entry which is preliminary data.</text>
</comment>
<dbReference type="InterPro" id="IPR003661">
    <property type="entry name" value="HisK_dim/P_dom"/>
</dbReference>
<dbReference type="InterPro" id="IPR004358">
    <property type="entry name" value="Sig_transdc_His_kin-like_C"/>
</dbReference>
<dbReference type="Gene3D" id="3.30.450.20">
    <property type="entry name" value="PAS domain"/>
    <property type="match status" value="1"/>
</dbReference>
<dbReference type="PROSITE" id="PS50885">
    <property type="entry name" value="HAMP"/>
    <property type="match status" value="1"/>
</dbReference>
<sequence>MKLRSFQMRILLWTWALLLVVLAVVFFYTTSIVGSDLVRETERRSLHELDALKWLVENHPPFGSEREFAGLVEALGLKLGVRLTYIVEGRVAADSDVPYAELGSVDDHSARPEVAAAMEGERGTDVRYSGTVHKDMLYVAVRAEDVPGIAPGVLRLAVPISTVNARLGSLRENFSWIFFITLIFAGVVSAVMSRNMSRDITAFSELARAIGDGDYAKRLRALPGGEFKPLAQSVNAMAQSIERNVRIIEDQKGQLQAVFDGMREGVMTLDAAGRIESFNGALDEMFNLPASTVGRTPIEVTRRFEIQDLADRLLAEQGPDAGVNEATVQIDLMDSRTVEVSGVPFFDHKGVRKVILVFYDITQMKRSEKSLKDFVANASHQLRTPLTSIKGYSETLLDNPPANPEGGRQFLEIILKNADHMDKVISSMLALARSEQVGEAFALSPVSGRESMGRAVADVTPWAAERSIALRSRTPEDEMFVMAEADGLLHVFHNLLNNAVKYSPEGGVITLSAEDDGESIVFCVEDQGPGISREHSFKVFERFYRVDENTIDGAGSSGLGLAICRRIVRNFEGEIWHDGYGEDTRGARFCFRLNKPAMDRPVNV</sequence>
<dbReference type="InterPro" id="IPR036097">
    <property type="entry name" value="HisK_dim/P_sf"/>
</dbReference>
<dbReference type="InterPro" id="IPR003660">
    <property type="entry name" value="HAMP_dom"/>
</dbReference>
<evidence type="ECO:0000256" key="6">
    <source>
        <dbReference type="ARBA" id="ARBA00022692"/>
    </source>
</evidence>
<dbReference type="GO" id="GO:0005524">
    <property type="term" value="F:ATP binding"/>
    <property type="evidence" value="ECO:0007669"/>
    <property type="project" value="UniProtKB-KW"/>
</dbReference>
<dbReference type="EC" id="2.7.13.3" evidence="3"/>
<evidence type="ECO:0000256" key="8">
    <source>
        <dbReference type="ARBA" id="ARBA00022777"/>
    </source>
</evidence>
<proteinExistence type="predicted"/>
<dbReference type="SUPFAM" id="SSF55785">
    <property type="entry name" value="PYP-like sensor domain (PAS domain)"/>
    <property type="match status" value="1"/>
</dbReference>
<dbReference type="CDD" id="cd00075">
    <property type="entry name" value="HATPase"/>
    <property type="match status" value="1"/>
</dbReference>
<dbReference type="PROSITE" id="PS50109">
    <property type="entry name" value="HIS_KIN"/>
    <property type="match status" value="1"/>
</dbReference>
<dbReference type="SUPFAM" id="SSF55874">
    <property type="entry name" value="ATPase domain of HSP90 chaperone/DNA topoisomerase II/histidine kinase"/>
    <property type="match status" value="1"/>
</dbReference>
<keyword evidence="7" id="KW-0547">Nucleotide-binding</keyword>
<dbReference type="PANTHER" id="PTHR42878">
    <property type="entry name" value="TWO-COMPONENT HISTIDINE KINASE"/>
    <property type="match status" value="1"/>
</dbReference>
<dbReference type="InterPro" id="IPR036890">
    <property type="entry name" value="HATPase_C_sf"/>
</dbReference>
<dbReference type="InterPro" id="IPR000014">
    <property type="entry name" value="PAS"/>
</dbReference>
<dbReference type="EMBL" id="WODC01000001">
    <property type="protein sequence ID" value="MUM76639.1"/>
    <property type="molecule type" value="Genomic_DNA"/>
</dbReference>
<feature type="domain" description="HAMP" evidence="15">
    <location>
        <begin position="194"/>
        <end position="246"/>
    </location>
</feature>
<keyword evidence="12 13" id="KW-0472">Membrane</keyword>
<dbReference type="NCBIfam" id="TIGR00229">
    <property type="entry name" value="sensory_box"/>
    <property type="match status" value="1"/>
</dbReference>
<dbReference type="CDD" id="cd00130">
    <property type="entry name" value="PAS"/>
    <property type="match status" value="1"/>
</dbReference>
<dbReference type="InterPro" id="IPR050351">
    <property type="entry name" value="BphY/WalK/GraS-like"/>
</dbReference>
<keyword evidence="17" id="KW-1185">Reference proteome</keyword>
<keyword evidence="6 13" id="KW-0812">Transmembrane</keyword>
<feature type="transmembrane region" description="Helical" evidence="13">
    <location>
        <begin position="174"/>
        <end position="192"/>
    </location>
</feature>
<keyword evidence="4" id="KW-0597">Phosphoprotein</keyword>
<keyword evidence="11" id="KW-0902">Two-component regulatory system</keyword>
<dbReference type="FunFam" id="3.30.565.10:FF:000006">
    <property type="entry name" value="Sensor histidine kinase WalK"/>
    <property type="match status" value="1"/>
</dbReference>
<dbReference type="Pfam" id="PF02518">
    <property type="entry name" value="HATPase_c"/>
    <property type="match status" value="1"/>
</dbReference>
<dbReference type="SUPFAM" id="SSF47384">
    <property type="entry name" value="Homodimeric domain of signal transducing histidine kinase"/>
    <property type="match status" value="1"/>
</dbReference>
<dbReference type="Pfam" id="PF00672">
    <property type="entry name" value="HAMP"/>
    <property type="match status" value="1"/>
</dbReference>
<evidence type="ECO:0000313" key="17">
    <source>
        <dbReference type="Proteomes" id="UP000461162"/>
    </source>
</evidence>
<dbReference type="PANTHER" id="PTHR42878:SF7">
    <property type="entry name" value="SENSOR HISTIDINE KINASE GLRK"/>
    <property type="match status" value="1"/>
</dbReference>
<dbReference type="SMART" id="SM00387">
    <property type="entry name" value="HATPase_c"/>
    <property type="match status" value="1"/>
</dbReference>
<feature type="domain" description="Histidine kinase" evidence="14">
    <location>
        <begin position="377"/>
        <end position="597"/>
    </location>
</feature>
<evidence type="ECO:0000256" key="1">
    <source>
        <dbReference type="ARBA" id="ARBA00000085"/>
    </source>
</evidence>
<evidence type="ECO:0000256" key="11">
    <source>
        <dbReference type="ARBA" id="ARBA00023012"/>
    </source>
</evidence>
<evidence type="ECO:0000256" key="2">
    <source>
        <dbReference type="ARBA" id="ARBA00004141"/>
    </source>
</evidence>
<dbReference type="FunFam" id="1.10.287.130:FF:000001">
    <property type="entry name" value="Two-component sensor histidine kinase"/>
    <property type="match status" value="1"/>
</dbReference>
<evidence type="ECO:0000256" key="3">
    <source>
        <dbReference type="ARBA" id="ARBA00012438"/>
    </source>
</evidence>